<dbReference type="InterPro" id="IPR013324">
    <property type="entry name" value="RNA_pol_sigma_r3/r4-like"/>
</dbReference>
<organism evidence="2 3">
    <name type="scientific">Simonsiella muelleri ATCC 29453</name>
    <dbReference type="NCBI Taxonomy" id="641147"/>
    <lineage>
        <taxon>Bacteria</taxon>
        <taxon>Pseudomonadati</taxon>
        <taxon>Pseudomonadota</taxon>
        <taxon>Betaproteobacteria</taxon>
        <taxon>Neisseriales</taxon>
        <taxon>Neisseriaceae</taxon>
        <taxon>Simonsiella</taxon>
    </lineage>
</organism>
<keyword evidence="3" id="KW-1185">Reference proteome</keyword>
<dbReference type="Proteomes" id="UP000017813">
    <property type="component" value="Unassembled WGS sequence"/>
</dbReference>
<dbReference type="InterPro" id="IPR013249">
    <property type="entry name" value="RNA_pol_sigma70_r4_t2"/>
</dbReference>
<proteinExistence type="predicted"/>
<sequence length="121" mass="13641">MTIDDLLKMWADWLRLPCTESSVSLGKHPLAKLIDGNVGGRPVYCSTILYGGAVDNSVAAKVEMAIAKLSSKYQEIVRVEYLRQAEQEIKAQYFGISVNNYRVRLHRAKMNLSLLLKDLLK</sequence>
<protein>
    <recommendedName>
        <fullName evidence="1">RNA polymerase sigma factor 70 region 4 type 2 domain-containing protein</fullName>
    </recommendedName>
</protein>
<evidence type="ECO:0000313" key="2">
    <source>
        <dbReference type="EMBL" id="EFG31502.1"/>
    </source>
</evidence>
<comment type="caution">
    <text evidence="2">The sequence shown here is derived from an EMBL/GenBank/DDBJ whole genome shotgun (WGS) entry which is preliminary data.</text>
</comment>
<dbReference type="RefSeq" id="WP_002641555.1">
    <property type="nucleotide sequence ID" value="NZ_CP019448.1"/>
</dbReference>
<dbReference type="GO" id="GO:0006352">
    <property type="term" value="P:DNA-templated transcription initiation"/>
    <property type="evidence" value="ECO:0007669"/>
    <property type="project" value="InterPro"/>
</dbReference>
<dbReference type="Gene3D" id="1.10.10.10">
    <property type="entry name" value="Winged helix-like DNA-binding domain superfamily/Winged helix DNA-binding domain"/>
    <property type="match status" value="1"/>
</dbReference>
<name>V9HMQ2_9NEIS</name>
<dbReference type="GO" id="GO:0016987">
    <property type="term" value="F:sigma factor activity"/>
    <property type="evidence" value="ECO:0007669"/>
    <property type="project" value="InterPro"/>
</dbReference>
<dbReference type="OrthoDB" id="7014261at2"/>
<gene>
    <name evidence="2" type="ORF">HMPREF9021_00772</name>
</gene>
<feature type="domain" description="RNA polymerase sigma factor 70 region 4 type 2" evidence="1">
    <location>
        <begin position="61"/>
        <end position="112"/>
    </location>
</feature>
<dbReference type="SUPFAM" id="SSF88659">
    <property type="entry name" value="Sigma3 and sigma4 domains of RNA polymerase sigma factors"/>
    <property type="match status" value="1"/>
</dbReference>
<accession>V9HMQ2</accession>
<reference evidence="2 3" key="2">
    <citation type="submission" date="2011-10" db="EMBL/GenBank/DDBJ databases">
        <title>The Genome Sequence of Simonsiella muelleri ATCC 29453.</title>
        <authorList>
            <consortium name="The Broad Institute Genome Sequencing Platform"/>
            <consortium name="The Broad Institute Genome Sequencing Center for Infectious Disease"/>
            <person name="Earl A."/>
            <person name="Ward D."/>
            <person name="Feldgarden M."/>
            <person name="Gevers D."/>
            <person name="Izard J."/>
            <person name="Baranova O.V."/>
            <person name="Blanton J.M."/>
            <person name="Tanner A.C."/>
            <person name="Dewhirst F."/>
            <person name="Young S.K."/>
            <person name="Zeng Q."/>
            <person name="Gargeya S."/>
            <person name="Fitzgerald M."/>
            <person name="Haas B."/>
            <person name="Abouelleil A."/>
            <person name="Alvarado L."/>
            <person name="Arachchi H.M."/>
            <person name="Berlin A."/>
            <person name="Brown A."/>
            <person name="Chapman S.B."/>
            <person name="Chen Z."/>
            <person name="Dunbar C."/>
            <person name="Freedman E."/>
            <person name="Gearin G."/>
            <person name="Goldberg J."/>
            <person name="Griggs A."/>
            <person name="Gujja S."/>
            <person name="Heiman D."/>
            <person name="Howarth C."/>
            <person name="Larson L."/>
            <person name="Lui A."/>
            <person name="MacDonald P.J.P."/>
            <person name="Montmayeur A."/>
            <person name="Murphy C."/>
            <person name="Neiman D."/>
            <person name="Pearson M."/>
            <person name="Priest M."/>
            <person name="Roberts A."/>
            <person name="Saif S."/>
            <person name="Shea T."/>
            <person name="Shenoy N."/>
            <person name="Sisk P."/>
            <person name="Stolte C."/>
            <person name="Sykes S."/>
            <person name="Wortman J."/>
            <person name="Nusbaum C."/>
            <person name="Birren B."/>
        </authorList>
    </citation>
    <scope>NUCLEOTIDE SEQUENCE [LARGE SCALE GENOMIC DNA]</scope>
    <source>
        <strain evidence="2 3">ATCC 29453</strain>
    </source>
</reference>
<dbReference type="Pfam" id="PF08281">
    <property type="entry name" value="Sigma70_r4_2"/>
    <property type="match status" value="1"/>
</dbReference>
<evidence type="ECO:0000259" key="1">
    <source>
        <dbReference type="Pfam" id="PF08281"/>
    </source>
</evidence>
<evidence type="ECO:0000313" key="3">
    <source>
        <dbReference type="Proteomes" id="UP000017813"/>
    </source>
</evidence>
<dbReference type="AlphaFoldDB" id="V9HMQ2"/>
<dbReference type="HOGENOM" id="CLU_2036477_0_0_4"/>
<dbReference type="EMBL" id="ADCY02000014">
    <property type="protein sequence ID" value="EFG31502.1"/>
    <property type="molecule type" value="Genomic_DNA"/>
</dbReference>
<dbReference type="InterPro" id="IPR036388">
    <property type="entry name" value="WH-like_DNA-bd_sf"/>
</dbReference>
<reference evidence="2 3" key="1">
    <citation type="submission" date="2010-03" db="EMBL/GenBank/DDBJ databases">
        <authorList>
            <consortium name="The Broad Institute Genome Sequencing Platform"/>
            <person name="Ward D."/>
            <person name="Earl A."/>
            <person name="Feldgarden M."/>
            <person name="Gevers D."/>
            <person name="Young S."/>
            <person name="Zeng Q."/>
            <person name="Koehrsen M."/>
            <person name="Alvarado L."/>
            <person name="Berlin A.M."/>
            <person name="Borenstein D."/>
            <person name="Chapman S.B."/>
            <person name="Chen Z."/>
            <person name="Engels R."/>
            <person name="Freedman E."/>
            <person name="Gellesch M."/>
            <person name="Goldberg J."/>
            <person name="Griggs A."/>
            <person name="Gujja S."/>
            <person name="Heilman E.R."/>
            <person name="Heiman D.I."/>
            <person name="Hepburn T.A."/>
            <person name="Howarth C."/>
            <person name="Jen D."/>
            <person name="Larson L."/>
            <person name="Mehta T."/>
            <person name="Park D."/>
            <person name="Pearson M."/>
            <person name="Richards J."/>
            <person name="Roberts A."/>
            <person name="Saif S."/>
            <person name="Shea T.D."/>
            <person name="Shenoy N."/>
            <person name="Sisk P."/>
            <person name="Stolte C."/>
            <person name="Sykes S.N."/>
            <person name="Walk T."/>
            <person name="White J."/>
            <person name="Yandava C."/>
            <person name="Izard J."/>
            <person name="Baranova O.V."/>
            <person name="Blanton J.M."/>
            <person name="Tanner A.C."/>
            <person name="Dewhirst F."/>
            <person name="Haas B."/>
            <person name="Nusbaum C."/>
            <person name="Birren B."/>
        </authorList>
    </citation>
    <scope>NUCLEOTIDE SEQUENCE [LARGE SCALE GENOMIC DNA]</scope>
    <source>
        <strain evidence="2 3">ATCC 29453</strain>
    </source>
</reference>
<dbReference type="GO" id="GO:0003677">
    <property type="term" value="F:DNA binding"/>
    <property type="evidence" value="ECO:0007669"/>
    <property type="project" value="InterPro"/>
</dbReference>
<dbReference type="KEGG" id="smur:BWP33_09425"/>